<keyword evidence="16" id="KW-1185">Reference proteome</keyword>
<evidence type="ECO:0000259" key="14">
    <source>
        <dbReference type="PROSITE" id="PS50089"/>
    </source>
</evidence>
<dbReference type="Proteomes" id="UP000298663">
    <property type="component" value="Unassembled WGS sequence"/>
</dbReference>
<evidence type="ECO:0000256" key="4">
    <source>
        <dbReference type="ARBA" id="ARBA00022723"/>
    </source>
</evidence>
<feature type="repeat" description="CHCR" evidence="11">
    <location>
        <begin position="404"/>
        <end position="549"/>
    </location>
</feature>
<dbReference type="SUPFAM" id="SSF57850">
    <property type="entry name" value="RING/U-box"/>
    <property type="match status" value="1"/>
</dbReference>
<evidence type="ECO:0000256" key="9">
    <source>
        <dbReference type="PIRNR" id="PIRNR007860"/>
    </source>
</evidence>
<evidence type="ECO:0000256" key="11">
    <source>
        <dbReference type="PROSITE-ProRule" id="PRU01006"/>
    </source>
</evidence>
<feature type="region of interest" description="Disordered" evidence="13">
    <location>
        <begin position="886"/>
        <end position="961"/>
    </location>
</feature>
<dbReference type="Gene3D" id="1.25.40.10">
    <property type="entry name" value="Tetratricopeptide repeat domain"/>
    <property type="match status" value="1"/>
</dbReference>
<evidence type="ECO:0000256" key="5">
    <source>
        <dbReference type="ARBA" id="ARBA00022771"/>
    </source>
</evidence>
<evidence type="ECO:0000256" key="13">
    <source>
        <dbReference type="SAM" id="MobiDB-lite"/>
    </source>
</evidence>
<gene>
    <name evidence="15" type="ORF">L596_005300</name>
</gene>
<feature type="coiled-coil region" evidence="12">
    <location>
        <begin position="748"/>
        <end position="789"/>
    </location>
</feature>
<keyword evidence="12" id="KW-0175">Coiled coil</keyword>
<dbReference type="CDD" id="cd16688">
    <property type="entry name" value="RING-H2_Vps11"/>
    <property type="match status" value="1"/>
</dbReference>
<dbReference type="Pfam" id="PF23341">
    <property type="entry name" value="PEP5_VPS11_N"/>
    <property type="match status" value="1"/>
</dbReference>
<evidence type="ECO:0000256" key="3">
    <source>
        <dbReference type="ARBA" id="ARBA00022448"/>
    </source>
</evidence>
<dbReference type="InterPro" id="IPR013083">
    <property type="entry name" value="Znf_RING/FYVE/PHD"/>
</dbReference>
<dbReference type="GO" id="GO:0007032">
    <property type="term" value="P:endosome organization"/>
    <property type="evidence" value="ECO:0007669"/>
    <property type="project" value="TreeGrafter"/>
</dbReference>
<dbReference type="GO" id="GO:0031902">
    <property type="term" value="C:late endosome membrane"/>
    <property type="evidence" value="ECO:0007669"/>
    <property type="project" value="UniProtKB-SubCell"/>
</dbReference>
<dbReference type="InterPro" id="IPR016024">
    <property type="entry name" value="ARM-type_fold"/>
</dbReference>
<evidence type="ECO:0000256" key="2">
    <source>
        <dbReference type="ARBA" id="ARBA00007070"/>
    </source>
</evidence>
<evidence type="ECO:0000256" key="12">
    <source>
        <dbReference type="SAM" id="Coils"/>
    </source>
</evidence>
<keyword evidence="3" id="KW-0813">Transport</keyword>
<dbReference type="GO" id="GO:0006886">
    <property type="term" value="P:intracellular protein transport"/>
    <property type="evidence" value="ECO:0007669"/>
    <property type="project" value="UniProtKB-UniRule"/>
</dbReference>
<dbReference type="Pfam" id="PF23356">
    <property type="entry name" value="TPR_PEP5_VPS11"/>
    <property type="match status" value="1"/>
</dbReference>
<evidence type="ECO:0000256" key="6">
    <source>
        <dbReference type="ARBA" id="ARBA00022833"/>
    </source>
</evidence>
<feature type="domain" description="RING-type" evidence="14">
    <location>
        <begin position="791"/>
        <end position="829"/>
    </location>
</feature>
<name>A0A4U8UYI6_STECR</name>
<dbReference type="PROSITE" id="PS50236">
    <property type="entry name" value="CHCR"/>
    <property type="match status" value="1"/>
</dbReference>
<dbReference type="STRING" id="34508.A0A4U8UYI6"/>
<dbReference type="GO" id="GO:0030897">
    <property type="term" value="C:HOPS complex"/>
    <property type="evidence" value="ECO:0007669"/>
    <property type="project" value="TreeGrafter"/>
</dbReference>
<comment type="similarity">
    <text evidence="2 9">Belongs to the VPS11 family.</text>
</comment>
<dbReference type="PIRSF" id="PIRSF007860">
    <property type="entry name" value="VPS11"/>
    <property type="match status" value="1"/>
</dbReference>
<keyword evidence="8 9" id="KW-0472">Membrane</keyword>
<dbReference type="InterPro" id="IPR057308">
    <property type="entry name" value="CHCR_PEP5_VPS11"/>
</dbReference>
<evidence type="ECO:0000256" key="8">
    <source>
        <dbReference type="ARBA" id="ARBA00023136"/>
    </source>
</evidence>
<evidence type="ECO:0000256" key="1">
    <source>
        <dbReference type="ARBA" id="ARBA00004492"/>
    </source>
</evidence>
<reference evidence="15 16" key="1">
    <citation type="journal article" date="2015" name="Genome Biol.">
        <title>Comparative genomics of Steinernema reveals deeply conserved gene regulatory networks.</title>
        <authorList>
            <person name="Dillman A.R."/>
            <person name="Macchietto M."/>
            <person name="Porter C.F."/>
            <person name="Rogers A."/>
            <person name="Williams B."/>
            <person name="Antoshechkin I."/>
            <person name="Lee M.M."/>
            <person name="Goodwin Z."/>
            <person name="Lu X."/>
            <person name="Lewis E.E."/>
            <person name="Goodrich-Blair H."/>
            <person name="Stock S.P."/>
            <person name="Adams B.J."/>
            <person name="Sternberg P.W."/>
            <person name="Mortazavi A."/>
        </authorList>
    </citation>
    <scope>NUCLEOTIDE SEQUENCE [LARGE SCALE GENOMIC DNA]</scope>
    <source>
        <strain evidence="15 16">ALL</strain>
    </source>
</reference>
<dbReference type="InterPro" id="IPR011990">
    <property type="entry name" value="TPR-like_helical_dom_sf"/>
</dbReference>
<dbReference type="GO" id="GO:0008270">
    <property type="term" value="F:zinc ion binding"/>
    <property type="evidence" value="ECO:0007669"/>
    <property type="project" value="UniProtKB-KW"/>
</dbReference>
<dbReference type="InterPro" id="IPR016528">
    <property type="entry name" value="VPS11"/>
</dbReference>
<accession>A0A4U8UYI6</accession>
<keyword evidence="5 10" id="KW-0863">Zinc-finger</keyword>
<dbReference type="PROSITE" id="PS50089">
    <property type="entry name" value="ZF_RING_2"/>
    <property type="match status" value="1"/>
</dbReference>
<dbReference type="GO" id="GO:0007033">
    <property type="term" value="P:vacuole organization"/>
    <property type="evidence" value="ECO:0007669"/>
    <property type="project" value="TreeGrafter"/>
</dbReference>
<keyword evidence="6" id="KW-0862">Zinc</keyword>
<comment type="subcellular location">
    <subcellularLocation>
        <location evidence="1">Late endosome membrane</location>
        <topology evidence="1">Peripheral membrane protein</topology>
        <orientation evidence="1">Cytoplasmic side</orientation>
    </subcellularLocation>
</comment>
<dbReference type="GO" id="GO:0006904">
    <property type="term" value="P:vesicle docking involved in exocytosis"/>
    <property type="evidence" value="ECO:0007669"/>
    <property type="project" value="TreeGrafter"/>
</dbReference>
<dbReference type="AlphaFoldDB" id="A0A4U8UYI6"/>
<keyword evidence="4" id="KW-0479">Metal-binding</keyword>
<dbReference type="Gene3D" id="3.30.40.10">
    <property type="entry name" value="Zinc/RING finger domain, C3HC4 (zinc finger)"/>
    <property type="match status" value="1"/>
</dbReference>
<dbReference type="PANTHER" id="PTHR23323:SF24">
    <property type="entry name" value="VACUOLAR PROTEIN SORTING-ASSOCIATED PROTEIN 11 HOMOLOG"/>
    <property type="match status" value="1"/>
</dbReference>
<dbReference type="InterPro" id="IPR000547">
    <property type="entry name" value="Clathrin_H-chain/VPS_repeat"/>
</dbReference>
<organism evidence="15 16">
    <name type="scientific">Steinernema carpocapsae</name>
    <name type="common">Entomopathogenic nematode</name>
    <dbReference type="NCBI Taxonomy" id="34508"/>
    <lineage>
        <taxon>Eukaryota</taxon>
        <taxon>Metazoa</taxon>
        <taxon>Ecdysozoa</taxon>
        <taxon>Nematoda</taxon>
        <taxon>Chromadorea</taxon>
        <taxon>Rhabditida</taxon>
        <taxon>Tylenchina</taxon>
        <taxon>Panagrolaimomorpha</taxon>
        <taxon>Strongyloidoidea</taxon>
        <taxon>Steinernematidae</taxon>
        <taxon>Steinernema</taxon>
    </lineage>
</organism>
<comment type="caution">
    <text evidence="15">The sequence shown here is derived from an EMBL/GenBank/DDBJ whole genome shotgun (WGS) entry which is preliminary data.</text>
</comment>
<evidence type="ECO:0000313" key="15">
    <source>
        <dbReference type="EMBL" id="TMS38610.1"/>
    </source>
</evidence>
<reference evidence="15 16" key="2">
    <citation type="journal article" date="2019" name="G3 (Bethesda)">
        <title>Hybrid Assembly of the Genome of the Entomopathogenic Nematode Steinernema carpocapsae Identifies the X-Chromosome.</title>
        <authorList>
            <person name="Serra L."/>
            <person name="Macchietto M."/>
            <person name="Macias-Munoz A."/>
            <person name="McGill C.J."/>
            <person name="Rodriguez I.M."/>
            <person name="Rodriguez B."/>
            <person name="Murad R."/>
            <person name="Mortazavi A."/>
        </authorList>
    </citation>
    <scope>NUCLEOTIDE SEQUENCE [LARGE SCALE GENOMIC DNA]</scope>
    <source>
        <strain evidence="15 16">ALL</strain>
    </source>
</reference>
<dbReference type="SUPFAM" id="SSF69322">
    <property type="entry name" value="Tricorn protease domain 2"/>
    <property type="match status" value="1"/>
</dbReference>
<dbReference type="GO" id="GO:0030674">
    <property type="term" value="F:protein-macromolecule adaptor activity"/>
    <property type="evidence" value="ECO:0007669"/>
    <property type="project" value="TreeGrafter"/>
</dbReference>
<dbReference type="InterPro" id="IPR057307">
    <property type="entry name" value="PEP5_VPS11_N"/>
</dbReference>
<evidence type="ECO:0000313" key="16">
    <source>
        <dbReference type="Proteomes" id="UP000298663"/>
    </source>
</evidence>
<feature type="compositionally biased region" description="Polar residues" evidence="13">
    <location>
        <begin position="929"/>
        <end position="946"/>
    </location>
</feature>
<dbReference type="PANTHER" id="PTHR23323">
    <property type="entry name" value="VACUOLAR PROTEIN SORTING-ASSOCIATED PROTEIN"/>
    <property type="match status" value="1"/>
</dbReference>
<dbReference type="EMBL" id="AZBU02000001">
    <property type="protein sequence ID" value="TMS38610.1"/>
    <property type="molecule type" value="Genomic_DNA"/>
</dbReference>
<dbReference type="GO" id="GO:0048284">
    <property type="term" value="P:organelle fusion"/>
    <property type="evidence" value="ECO:0007669"/>
    <property type="project" value="TreeGrafter"/>
</dbReference>
<keyword evidence="7" id="KW-0653">Protein transport</keyword>
<dbReference type="OrthoDB" id="26184at2759"/>
<protein>
    <recommendedName>
        <fullName evidence="9">Vacuolar protein sorting-associated protein 11 homolog</fullName>
    </recommendedName>
</protein>
<evidence type="ECO:0000256" key="7">
    <source>
        <dbReference type="ARBA" id="ARBA00022927"/>
    </source>
</evidence>
<evidence type="ECO:0000256" key="10">
    <source>
        <dbReference type="PROSITE-ProRule" id="PRU00175"/>
    </source>
</evidence>
<proteinExistence type="inferred from homology"/>
<dbReference type="InterPro" id="IPR001841">
    <property type="entry name" value="Znf_RING"/>
</dbReference>
<dbReference type="SUPFAM" id="SSF48371">
    <property type="entry name" value="ARM repeat"/>
    <property type="match status" value="1"/>
</dbReference>
<sequence>MSAVDLGWPRFFFFDKTSLPPIPTSQFSFKELEVHCWHSGDGFALFGEKKGGVFKINREADDQLFWKAYKEELGDVAISGNYLATVGEDETGINSMLKIWELDRLEKMAPFCRLAQRVSNVINSSQTVKATMVTMNPQMDFIVLGFVDGSAAFACENLKRERSLKWHKLCDPTPNCGGITGVVIASAPRRQERVVFVITEKAVTTYVIVNKTVRDSYRYEGKGCGRNCYTFSDEENQLVVAGSNGMHFFKTEACLDTTSDNSTFYSLGSGYDKLQVIALDSHTAVLTKHPALIPTHGSKENWMTLLTVYDTKSQHISFSCSMPSLSRIYKIDSILYIIQGDGNLSKLTEKHINAKLDILYRKNKFDTAITIAKRSESAELPQICLKYGDYLYKKGDFQNSVRHYCDTIGVVEPSYVIKKFLDGARIKHLCTYLEALHKNKVAIGHHTTILLNCYSRVGDAPKIRSFIDEHSIECSDIDAAIKVLRSAKFFDEAERLSKNHARNSTYINILIEDLQKYSLALEFLRTQPADFAVKELEQFGKLLLEQCPDQTIDLLIKIMSTDGEVKVSELMKMFVDDNVNCAKFIKRALDSHTSNSEMKNTVLELMLRQLNDAEKSDRALVPQLTAEIMQLIQQTSHSEALHLSQMFHFAPGIVYIYKKQKRYAELMTFLTERGDMEGMVDLCSESNEKQLWIELLTYMSQQDNLEEEAVVDVLKKIEEKSSLIVLKILSRSSTLSIGSLRGYIAHWLEQQNKKISNFEKQINSDASRMTDVEKQIENLEYNIQTFQMLKCSACDAGLENEAIHFFCKHSYHVNCFSSYSDQADKCPACFSIRPTFTTEAPEPESEPANNFGINYQQFCDLIEESPNCMTLISEYLRKGMFSAAESKKKGHGQGSRQGSLNPFDHGSPSPTGSAAPRISPVGDARRRPQSNGARKGPQTTHPSTNPFEEDDAYDDSLNPFS</sequence>